<evidence type="ECO:0000256" key="14">
    <source>
        <dbReference type="PIRSR" id="PIRSR006769-1"/>
    </source>
</evidence>
<comment type="similarity">
    <text evidence="5 13">In the C-terminal section; belongs to the HTP reductase family.</text>
</comment>
<evidence type="ECO:0000256" key="15">
    <source>
        <dbReference type="PIRSR" id="PIRSR006769-2"/>
    </source>
</evidence>
<evidence type="ECO:0000256" key="2">
    <source>
        <dbReference type="ARBA" id="ARBA00004882"/>
    </source>
</evidence>
<dbReference type="SUPFAM" id="SSF53927">
    <property type="entry name" value="Cytidine deaminase-like"/>
    <property type="match status" value="1"/>
</dbReference>
<keyword evidence="11 13" id="KW-0560">Oxidoreductase</keyword>
<evidence type="ECO:0000256" key="11">
    <source>
        <dbReference type="ARBA" id="ARBA00023002"/>
    </source>
</evidence>
<dbReference type="EMBL" id="QPGL01000001">
    <property type="protein sequence ID" value="RCS72750.1"/>
    <property type="molecule type" value="Genomic_DNA"/>
</dbReference>
<evidence type="ECO:0000259" key="17">
    <source>
        <dbReference type="PROSITE" id="PS50206"/>
    </source>
</evidence>
<feature type="binding site" evidence="15">
    <location>
        <begin position="322"/>
        <end position="328"/>
    </location>
    <ligand>
        <name>NADP(+)</name>
        <dbReference type="ChEBI" id="CHEBI:58349"/>
    </ligand>
</feature>
<evidence type="ECO:0000256" key="9">
    <source>
        <dbReference type="ARBA" id="ARBA00022833"/>
    </source>
</evidence>
<dbReference type="UniPathway" id="UPA00275">
    <property type="reaction ID" value="UER00401"/>
</dbReference>
<dbReference type="InterPro" id="IPR011549">
    <property type="entry name" value="RibD_C"/>
</dbReference>
<protein>
    <recommendedName>
        <fullName evidence="13">Riboflavin biosynthesis protein RibD</fullName>
    </recommendedName>
    <domain>
        <recommendedName>
            <fullName evidence="13">Diaminohydroxyphosphoribosylaminopyrimidine deaminase</fullName>
            <shortName evidence="13">DRAP deaminase</shortName>
            <ecNumber evidence="13">3.5.4.26</ecNumber>
        </recommendedName>
        <alternativeName>
            <fullName evidence="13">Riboflavin-specific deaminase</fullName>
        </alternativeName>
    </domain>
    <domain>
        <recommendedName>
            <fullName evidence="13">5-amino-6-(5-phosphoribosylamino)uracil reductase</fullName>
            <ecNumber evidence="13">1.1.1.193</ecNumber>
        </recommendedName>
        <alternativeName>
            <fullName evidence="13">HTP reductase</fullName>
        </alternativeName>
    </domain>
</protein>
<proteinExistence type="inferred from homology"/>
<feature type="binding site" evidence="15">
    <location>
        <position position="207"/>
    </location>
    <ligand>
        <name>NADP(+)</name>
        <dbReference type="ChEBI" id="CHEBI:58349"/>
    </ligand>
</feature>
<dbReference type="Gene3D" id="3.40.140.10">
    <property type="entry name" value="Cytidine Deaminase, domain 2"/>
    <property type="match status" value="1"/>
</dbReference>
<dbReference type="InterPro" id="IPR002734">
    <property type="entry name" value="RibDG_C"/>
</dbReference>
<dbReference type="Pfam" id="PF01872">
    <property type="entry name" value="RibD_C"/>
    <property type="match status" value="1"/>
</dbReference>
<dbReference type="GO" id="GO:0008703">
    <property type="term" value="F:5-amino-6-(5-phosphoribosylamino)uracil reductase activity"/>
    <property type="evidence" value="ECO:0007669"/>
    <property type="project" value="UniProtKB-EC"/>
</dbReference>
<feature type="binding site" evidence="15">
    <location>
        <position position="161"/>
    </location>
    <ligand>
        <name>NADP(+)</name>
        <dbReference type="ChEBI" id="CHEBI:58349"/>
    </ligand>
</feature>
<comment type="function">
    <text evidence="1 13">Converts 2,5-diamino-6-(ribosylamino)-4(3h)-pyrimidinone 5'-phosphate into 5-amino-6-(ribosylamino)-2,4(1h,3h)-pyrimidinedione 5'-phosphate.</text>
</comment>
<evidence type="ECO:0000256" key="1">
    <source>
        <dbReference type="ARBA" id="ARBA00002151"/>
    </source>
</evidence>
<evidence type="ECO:0000256" key="4">
    <source>
        <dbReference type="ARBA" id="ARBA00005259"/>
    </source>
</evidence>
<evidence type="ECO:0000256" key="5">
    <source>
        <dbReference type="ARBA" id="ARBA00007417"/>
    </source>
</evidence>
<evidence type="ECO:0000256" key="3">
    <source>
        <dbReference type="ARBA" id="ARBA00004910"/>
    </source>
</evidence>
<keyword evidence="10 13" id="KW-0521">NADP</keyword>
<evidence type="ECO:0000256" key="16">
    <source>
        <dbReference type="PIRSR" id="PIRSR006769-3"/>
    </source>
</evidence>
<dbReference type="CDD" id="cd01284">
    <property type="entry name" value="Riboflavin_deaminase-reductase"/>
    <property type="match status" value="1"/>
</dbReference>
<evidence type="ECO:0000256" key="8">
    <source>
        <dbReference type="ARBA" id="ARBA00022801"/>
    </source>
</evidence>
<gene>
    <name evidence="19" type="primary">ribD</name>
    <name evidence="19" type="ORF">CIK83_03535</name>
</gene>
<keyword evidence="6 13" id="KW-0686">Riboflavin biosynthesis</keyword>
<dbReference type="InterPro" id="IPR024072">
    <property type="entry name" value="DHFR-like_dom_sf"/>
</dbReference>
<feature type="binding site" evidence="16">
    <location>
        <position position="91"/>
    </location>
    <ligand>
        <name>Zn(2+)</name>
        <dbReference type="ChEBI" id="CHEBI:29105"/>
        <note>catalytic</note>
    </ligand>
</feature>
<dbReference type="PROSITE" id="PS00903">
    <property type="entry name" value="CYT_DCMP_DEAMINASES_1"/>
    <property type="match status" value="1"/>
</dbReference>
<name>A0A368LLG7_9VIBR</name>
<dbReference type="InterPro" id="IPR016193">
    <property type="entry name" value="Cytidine_deaminase-like"/>
</dbReference>
<sequence>MTQVLFSAIDHQMMSLAIHLAKQGIYTTSPNPNVGCVIVHDGNVVGKGAHLKAGEPHAEVHALRQAGELSEGSTAYVTLEPCSHYGRTPPCAEALIKAKIRRVVCAMQDPNPQVAGRGIQMLREAGIQVDVGLLEQDAWQLNPGFIKWMQTGMPFVQLKLAASVDGKTALSNGQSQWITGAKARQDVQHYRAKAGAILSTAKTVLDDNASLNVRWDDLPQSVQAIYDINHVRQPVRVILNRRGDLLKKPTNELKLFNTDGERLLVHPKQGSIYDMETKAASNKVVDTQVIEAELNDDQFDLPFLFKQLAKDQNINHIWVEAGATLAASLIKQDLVDELIIYIAPKLMGTDGRGLTQIMGLTSMKEAIDLDITDLRMVGADIRLTAKIVKK</sequence>
<evidence type="ECO:0000256" key="7">
    <source>
        <dbReference type="ARBA" id="ARBA00022723"/>
    </source>
</evidence>
<evidence type="ECO:0000256" key="12">
    <source>
        <dbReference type="ARBA" id="ARBA00023268"/>
    </source>
</evidence>
<dbReference type="EC" id="1.1.1.193" evidence="13"/>
<comment type="pathway">
    <text evidence="3 13">Cofactor biosynthesis; riboflavin biosynthesis; 5-amino-6-(D-ribitylamino)uracil from GTP: step 3/4.</text>
</comment>
<dbReference type="GeneID" id="303187973"/>
<evidence type="ECO:0000256" key="10">
    <source>
        <dbReference type="ARBA" id="ARBA00022857"/>
    </source>
</evidence>
<dbReference type="EC" id="3.5.4.26" evidence="13"/>
<keyword evidence="12" id="KW-0511">Multifunctional enzyme</keyword>
<comment type="cofactor">
    <cofactor evidence="13 16">
        <name>Zn(2+)</name>
        <dbReference type="ChEBI" id="CHEBI:29105"/>
    </cofactor>
    <text evidence="13 16">Binds 1 zinc ion.</text>
</comment>
<keyword evidence="20" id="KW-1185">Reference proteome</keyword>
<feature type="domain" description="CMP/dCMP-type deaminase" evidence="18">
    <location>
        <begin position="8"/>
        <end position="130"/>
    </location>
</feature>
<dbReference type="NCBIfam" id="TIGR00227">
    <property type="entry name" value="ribD_Cterm"/>
    <property type="match status" value="1"/>
</dbReference>
<keyword evidence="8 13" id="KW-0378">Hydrolase</keyword>
<dbReference type="FunFam" id="3.40.140.10:FF:000025">
    <property type="entry name" value="Riboflavin biosynthesis protein RibD"/>
    <property type="match status" value="1"/>
</dbReference>
<dbReference type="GO" id="GO:0009231">
    <property type="term" value="P:riboflavin biosynthetic process"/>
    <property type="evidence" value="ECO:0007669"/>
    <property type="project" value="UniProtKB-UniPathway"/>
</dbReference>
<evidence type="ECO:0000313" key="19">
    <source>
        <dbReference type="EMBL" id="RCS72750.1"/>
    </source>
</evidence>
<evidence type="ECO:0000256" key="6">
    <source>
        <dbReference type="ARBA" id="ARBA00022619"/>
    </source>
</evidence>
<dbReference type="InterPro" id="IPR004794">
    <property type="entry name" value="Eubact_RibD"/>
</dbReference>
<feature type="binding site" evidence="15">
    <location>
        <position position="320"/>
    </location>
    <ligand>
        <name>substrate</name>
    </ligand>
</feature>
<accession>A0A368LLG7</accession>
<dbReference type="GO" id="GO:0008270">
    <property type="term" value="F:zinc ion binding"/>
    <property type="evidence" value="ECO:0007669"/>
    <property type="project" value="InterPro"/>
</dbReference>
<dbReference type="NCBIfam" id="TIGR00326">
    <property type="entry name" value="eubact_ribD"/>
    <property type="match status" value="1"/>
</dbReference>
<evidence type="ECO:0000256" key="13">
    <source>
        <dbReference type="PIRNR" id="PIRNR006769"/>
    </source>
</evidence>
<feature type="binding site" evidence="16">
    <location>
        <position position="57"/>
    </location>
    <ligand>
        <name>Zn(2+)</name>
        <dbReference type="ChEBI" id="CHEBI:29105"/>
        <note>catalytic</note>
    </ligand>
</feature>
<comment type="similarity">
    <text evidence="4 13">In the N-terminal section; belongs to the cytidine and deoxycytidylate deaminase family.</text>
</comment>
<dbReference type="PANTHER" id="PTHR38011:SF7">
    <property type="entry name" value="2,5-DIAMINO-6-RIBOSYLAMINO-4(3H)-PYRIMIDINONE 5'-PHOSPHATE REDUCTASE"/>
    <property type="match status" value="1"/>
</dbReference>
<dbReference type="GO" id="GO:0008835">
    <property type="term" value="F:diaminohydroxyphosphoribosylaminopyrimidine deaminase activity"/>
    <property type="evidence" value="ECO:0007669"/>
    <property type="project" value="UniProtKB-EC"/>
</dbReference>
<feature type="binding site" evidence="15">
    <location>
        <position position="214"/>
    </location>
    <ligand>
        <name>substrate</name>
    </ligand>
</feature>
<feature type="binding site" evidence="16">
    <location>
        <position position="82"/>
    </location>
    <ligand>
        <name>Zn(2+)</name>
        <dbReference type="ChEBI" id="CHEBI:29105"/>
        <note>catalytic</note>
    </ligand>
</feature>
<comment type="catalytic activity">
    <reaction evidence="13">
        <text>2,5-diamino-6-hydroxy-4-(5-phosphoribosylamino)-pyrimidine + H2O + H(+) = 5-amino-6-(5-phospho-D-ribosylamino)uracil + NH4(+)</text>
        <dbReference type="Rhea" id="RHEA:21868"/>
        <dbReference type="ChEBI" id="CHEBI:15377"/>
        <dbReference type="ChEBI" id="CHEBI:15378"/>
        <dbReference type="ChEBI" id="CHEBI:28938"/>
        <dbReference type="ChEBI" id="CHEBI:58453"/>
        <dbReference type="ChEBI" id="CHEBI:58614"/>
        <dbReference type="EC" id="3.5.4.26"/>
    </reaction>
</comment>
<dbReference type="InterPro" id="IPR001763">
    <property type="entry name" value="Rhodanese-like_dom"/>
</dbReference>
<dbReference type="SUPFAM" id="SSF53597">
    <property type="entry name" value="Dihydrofolate reductase-like"/>
    <property type="match status" value="1"/>
</dbReference>
<keyword evidence="7 13" id="KW-0479">Metal-binding</keyword>
<dbReference type="InterPro" id="IPR016192">
    <property type="entry name" value="APOBEC/CMP_deaminase_Zn-bd"/>
</dbReference>
<feature type="domain" description="Rhodanese" evidence="17">
    <location>
        <begin position="115"/>
        <end position="157"/>
    </location>
</feature>
<feature type="binding site" evidence="15">
    <location>
        <position position="203"/>
    </location>
    <ligand>
        <name>substrate</name>
    </ligand>
</feature>
<evidence type="ECO:0000313" key="20">
    <source>
        <dbReference type="Proteomes" id="UP000252479"/>
    </source>
</evidence>
<organism evidence="19 20">
    <name type="scientific">Vibrio casei</name>
    <dbReference type="NCBI Taxonomy" id="673372"/>
    <lineage>
        <taxon>Bacteria</taxon>
        <taxon>Pseudomonadati</taxon>
        <taxon>Pseudomonadota</taxon>
        <taxon>Gammaproteobacteria</taxon>
        <taxon>Vibrionales</taxon>
        <taxon>Vibrionaceae</taxon>
        <taxon>Vibrio</taxon>
    </lineage>
</organism>
<dbReference type="PROSITE" id="PS50206">
    <property type="entry name" value="RHODANESE_3"/>
    <property type="match status" value="1"/>
</dbReference>
<dbReference type="Gene3D" id="3.40.430.10">
    <property type="entry name" value="Dihydrofolate Reductase, subunit A"/>
    <property type="match status" value="1"/>
</dbReference>
<feature type="binding site" evidence="15">
    <location>
        <position position="175"/>
    </location>
    <ligand>
        <name>substrate</name>
    </ligand>
</feature>
<dbReference type="RefSeq" id="WP_086962765.1">
    <property type="nucleotide sequence ID" value="NZ_FUKS01000046.1"/>
</dbReference>
<dbReference type="Pfam" id="PF00383">
    <property type="entry name" value="dCMP_cyt_deam_1"/>
    <property type="match status" value="1"/>
</dbReference>
<comment type="catalytic activity">
    <reaction evidence="13">
        <text>5-amino-6-(5-phospho-D-ribitylamino)uracil + NADP(+) = 5-amino-6-(5-phospho-D-ribosylamino)uracil + NADPH + H(+)</text>
        <dbReference type="Rhea" id="RHEA:17845"/>
        <dbReference type="ChEBI" id="CHEBI:15378"/>
        <dbReference type="ChEBI" id="CHEBI:57783"/>
        <dbReference type="ChEBI" id="CHEBI:58349"/>
        <dbReference type="ChEBI" id="CHEBI:58421"/>
        <dbReference type="ChEBI" id="CHEBI:58453"/>
        <dbReference type="EC" id="1.1.1.193"/>
    </reaction>
</comment>
<dbReference type="PIRSF" id="PIRSF006769">
    <property type="entry name" value="RibD"/>
    <property type="match status" value="1"/>
</dbReference>
<dbReference type="PROSITE" id="PS51747">
    <property type="entry name" value="CYT_DCMP_DEAMINASES_2"/>
    <property type="match status" value="1"/>
</dbReference>
<dbReference type="InterPro" id="IPR002125">
    <property type="entry name" value="CMP_dCMP_dom"/>
</dbReference>
<keyword evidence="9 13" id="KW-0862">Zinc</keyword>
<comment type="pathway">
    <text evidence="2 13">Cofactor biosynthesis; riboflavin biosynthesis; 5-amino-6-(D-ribitylamino)uracil from GTP: step 2/4.</text>
</comment>
<dbReference type="AlphaFoldDB" id="A0A368LLG7"/>
<evidence type="ECO:0000259" key="18">
    <source>
        <dbReference type="PROSITE" id="PS51747"/>
    </source>
</evidence>
<dbReference type="Proteomes" id="UP000252479">
    <property type="component" value="Unassembled WGS sequence"/>
</dbReference>
<comment type="caution">
    <text evidence="19">The sequence shown here is derived from an EMBL/GenBank/DDBJ whole genome shotgun (WGS) entry which is preliminary data.</text>
</comment>
<dbReference type="GO" id="GO:0050661">
    <property type="term" value="F:NADP binding"/>
    <property type="evidence" value="ECO:0007669"/>
    <property type="project" value="InterPro"/>
</dbReference>
<dbReference type="PANTHER" id="PTHR38011">
    <property type="entry name" value="DIHYDROFOLATE REDUCTASE FAMILY PROTEIN (AFU_ORTHOLOGUE AFUA_8G06820)"/>
    <property type="match status" value="1"/>
</dbReference>
<feature type="binding site" evidence="15">
    <location>
        <position position="191"/>
    </location>
    <ligand>
        <name>substrate</name>
    </ligand>
</feature>
<feature type="active site" description="Proton donor" evidence="14">
    <location>
        <position position="59"/>
    </location>
</feature>
<feature type="binding site" evidence="15">
    <location>
        <position position="211"/>
    </location>
    <ligand>
        <name>substrate</name>
    </ligand>
</feature>
<reference evidence="19 20" key="1">
    <citation type="journal article" date="2017" name="Elife">
        <title>Extensive horizontal gene transfer in cheese-associated bacteria.</title>
        <authorList>
            <person name="Bonham K.S."/>
            <person name="Wolfe B.E."/>
            <person name="Dutton R.J."/>
        </authorList>
    </citation>
    <scope>NUCLEOTIDE SEQUENCE [LARGE SCALE GENOMIC DNA]</scope>
    <source>
        <strain evidence="19 20">JB196</strain>
    </source>
</reference>
<dbReference type="InterPro" id="IPR050765">
    <property type="entry name" value="Riboflavin_Biosynth_HTPR"/>
</dbReference>
<feature type="binding site" evidence="15">
    <location>
        <position position="177"/>
    </location>
    <ligand>
        <name>NADP(+)</name>
        <dbReference type="ChEBI" id="CHEBI:58349"/>
    </ligand>
</feature>